<proteinExistence type="predicted"/>
<evidence type="ECO:0000256" key="1">
    <source>
        <dbReference type="SAM" id="MobiDB-lite"/>
    </source>
</evidence>
<evidence type="ECO:0000313" key="3">
    <source>
        <dbReference type="Proteomes" id="UP000234323"/>
    </source>
</evidence>
<dbReference type="EMBL" id="LLXI01000843">
    <property type="protein sequence ID" value="PKY50223.1"/>
    <property type="molecule type" value="Genomic_DNA"/>
</dbReference>
<keyword evidence="3" id="KW-1185">Reference proteome</keyword>
<organism evidence="2 3">
    <name type="scientific">Rhizophagus irregularis</name>
    <dbReference type="NCBI Taxonomy" id="588596"/>
    <lineage>
        <taxon>Eukaryota</taxon>
        <taxon>Fungi</taxon>
        <taxon>Fungi incertae sedis</taxon>
        <taxon>Mucoromycota</taxon>
        <taxon>Glomeromycotina</taxon>
        <taxon>Glomeromycetes</taxon>
        <taxon>Glomerales</taxon>
        <taxon>Glomeraceae</taxon>
        <taxon>Rhizophagus</taxon>
    </lineage>
</organism>
<sequence>MESFLRQDEFDERILKEGRPLVKKSFKNAKNRSSEILQDELDKIFFRILRTHKVLAEISETTGIKGEIVKVLLRSCLRYAYREYNGFLDIMDFWQILLMERMVPLYRISPCTPEKVVEVVNEFKNETQTTDGSSIGSKSSSKRKEVDQKLDHKNDNIKADLGLGIETITFWKSVN</sequence>
<feature type="region of interest" description="Disordered" evidence="1">
    <location>
        <begin position="128"/>
        <end position="149"/>
    </location>
</feature>
<protein>
    <submittedName>
        <fullName evidence="2">Uncharacterized protein</fullName>
    </submittedName>
</protein>
<name>A0A2I1GU93_9GLOM</name>
<dbReference type="Proteomes" id="UP000234323">
    <property type="component" value="Unassembled WGS sequence"/>
</dbReference>
<accession>A0A2I1GU93</accession>
<dbReference type="AlphaFoldDB" id="A0A2I1GU93"/>
<comment type="caution">
    <text evidence="2">The sequence shown here is derived from an EMBL/GenBank/DDBJ whole genome shotgun (WGS) entry which is preliminary data.</text>
</comment>
<gene>
    <name evidence="2" type="ORF">RhiirA4_466590</name>
</gene>
<reference evidence="2 3" key="1">
    <citation type="submission" date="2015-10" db="EMBL/GenBank/DDBJ databases">
        <title>Genome analyses suggest a sexual origin of heterokaryosis in a supposedly ancient asexual fungus.</title>
        <authorList>
            <person name="Ropars J."/>
            <person name="Sedzielewska K."/>
            <person name="Noel J."/>
            <person name="Charron P."/>
            <person name="Farinelli L."/>
            <person name="Marton T."/>
            <person name="Kruger M."/>
            <person name="Pelin A."/>
            <person name="Brachmann A."/>
            <person name="Corradi N."/>
        </authorList>
    </citation>
    <scope>NUCLEOTIDE SEQUENCE [LARGE SCALE GENOMIC DNA]</scope>
    <source>
        <strain evidence="2 3">A4</strain>
    </source>
</reference>
<evidence type="ECO:0000313" key="2">
    <source>
        <dbReference type="EMBL" id="PKY50223.1"/>
    </source>
</evidence>